<dbReference type="AlphaFoldDB" id="A0A0F3NEC4"/>
<sequence length="48" mass="5570">MELFAVYSQGNELFSVIKRLVREMVEKTSCDILPTLSIDEEQADVFFQ</sequence>
<accession>A0A0F3NEC4</accession>
<proteinExistence type="predicted"/>
<evidence type="ECO:0000313" key="2">
    <source>
        <dbReference type="Proteomes" id="UP000033754"/>
    </source>
</evidence>
<reference evidence="1 2" key="1">
    <citation type="submission" date="2015-01" db="EMBL/GenBank/DDBJ databases">
        <title>Genome Sequencing of Rickettsiales.</title>
        <authorList>
            <person name="Daugherty S.C."/>
            <person name="Su Q."/>
            <person name="Abolude K."/>
            <person name="Beier-Sexton M."/>
            <person name="Carlyon J.A."/>
            <person name="Carter R."/>
            <person name="Day N.P."/>
            <person name="Dumler S.J."/>
            <person name="Dyachenko V."/>
            <person name="Godinez A."/>
            <person name="Kurtti T.J."/>
            <person name="Lichay M."/>
            <person name="Mullins K.E."/>
            <person name="Ott S."/>
            <person name="Pappas-Brown V."/>
            <person name="Paris D.H."/>
            <person name="Patel P."/>
            <person name="Richards A.L."/>
            <person name="Sadzewicz L."/>
            <person name="Sears K."/>
            <person name="Seidman D."/>
            <person name="Sengamalay N."/>
            <person name="Stenos J."/>
            <person name="Tallon L.J."/>
            <person name="Vincent G."/>
            <person name="Fraser C.M."/>
            <person name="Munderloh U."/>
            <person name="Dunning-Hotopp J.C."/>
        </authorList>
    </citation>
    <scope>NUCLEOTIDE SEQUENCE [LARGE SCALE GENOMIC DNA]</scope>
    <source>
        <strain evidence="1 2">NCH-1</strain>
    </source>
</reference>
<organism evidence="1 2">
    <name type="scientific">Anaplasma phagocytophilum str. NCH-1</name>
    <dbReference type="NCBI Taxonomy" id="1359161"/>
    <lineage>
        <taxon>Bacteria</taxon>
        <taxon>Pseudomonadati</taxon>
        <taxon>Pseudomonadota</taxon>
        <taxon>Alphaproteobacteria</taxon>
        <taxon>Rickettsiales</taxon>
        <taxon>Anaplasmataceae</taxon>
        <taxon>Anaplasma</taxon>
        <taxon>phagocytophilum group</taxon>
    </lineage>
</organism>
<dbReference type="Proteomes" id="UP000033754">
    <property type="component" value="Unassembled WGS sequence"/>
</dbReference>
<protein>
    <submittedName>
        <fullName evidence="1">Uncharacterized protein</fullName>
    </submittedName>
</protein>
<dbReference type="PATRIC" id="fig|1359161.3.peg.979"/>
<comment type="caution">
    <text evidence="1">The sequence shown here is derived from an EMBL/GenBank/DDBJ whole genome shotgun (WGS) entry which is preliminary data.</text>
</comment>
<name>A0A0F3NEC4_ANAPH</name>
<evidence type="ECO:0000313" key="1">
    <source>
        <dbReference type="EMBL" id="KJV65269.1"/>
    </source>
</evidence>
<gene>
    <name evidence="1" type="ORF">EPHNCH_0875</name>
</gene>
<dbReference type="EMBL" id="LANT01000006">
    <property type="protein sequence ID" value="KJV65269.1"/>
    <property type="molecule type" value="Genomic_DNA"/>
</dbReference>